<dbReference type="RefSeq" id="WP_253760413.1">
    <property type="nucleotide sequence ID" value="NZ_JAMZDZ010000001.1"/>
</dbReference>
<comment type="caution">
    <text evidence="2">The sequence shown here is derived from an EMBL/GenBank/DDBJ whole genome shotgun (WGS) entry which is preliminary data.</text>
</comment>
<feature type="transmembrane region" description="Helical" evidence="1">
    <location>
        <begin position="399"/>
        <end position="419"/>
    </location>
</feature>
<keyword evidence="1" id="KW-0812">Transmembrane</keyword>
<name>A0ABV8M203_9ACTN</name>
<feature type="transmembrane region" description="Helical" evidence="1">
    <location>
        <begin position="126"/>
        <end position="145"/>
    </location>
</feature>
<feature type="transmembrane region" description="Helical" evidence="1">
    <location>
        <begin position="465"/>
        <end position="485"/>
    </location>
</feature>
<keyword evidence="1" id="KW-1133">Transmembrane helix</keyword>
<reference evidence="3" key="1">
    <citation type="journal article" date="2019" name="Int. J. Syst. Evol. Microbiol.">
        <title>The Global Catalogue of Microorganisms (GCM) 10K type strain sequencing project: providing services to taxonomists for standard genome sequencing and annotation.</title>
        <authorList>
            <consortium name="The Broad Institute Genomics Platform"/>
            <consortium name="The Broad Institute Genome Sequencing Center for Infectious Disease"/>
            <person name="Wu L."/>
            <person name="Ma J."/>
        </authorList>
    </citation>
    <scope>NUCLEOTIDE SEQUENCE [LARGE SCALE GENOMIC DNA]</scope>
    <source>
        <strain evidence="3">CGMCC 4.7289</strain>
    </source>
</reference>
<feature type="transmembrane region" description="Helical" evidence="1">
    <location>
        <begin position="566"/>
        <end position="583"/>
    </location>
</feature>
<proteinExistence type="predicted"/>
<feature type="transmembrane region" description="Helical" evidence="1">
    <location>
        <begin position="279"/>
        <end position="298"/>
    </location>
</feature>
<keyword evidence="1" id="KW-0472">Membrane</keyword>
<protein>
    <submittedName>
        <fullName evidence="2">Uncharacterized protein</fullName>
    </submittedName>
</protein>
<keyword evidence="3" id="KW-1185">Reference proteome</keyword>
<evidence type="ECO:0000256" key="1">
    <source>
        <dbReference type="SAM" id="Phobius"/>
    </source>
</evidence>
<feature type="transmembrane region" description="Helical" evidence="1">
    <location>
        <begin position="216"/>
        <end position="234"/>
    </location>
</feature>
<dbReference type="Proteomes" id="UP001595816">
    <property type="component" value="Unassembled WGS sequence"/>
</dbReference>
<feature type="transmembrane region" description="Helical" evidence="1">
    <location>
        <begin position="440"/>
        <end position="459"/>
    </location>
</feature>
<feature type="transmembrane region" description="Helical" evidence="1">
    <location>
        <begin position="61"/>
        <end position="82"/>
    </location>
</feature>
<sequence length="736" mass="80215">MTARLTRWLPPVVAFLAVVALVLAAGTPVVELARYCAYAVWAVLLPGTLVYRALRATPRTLVEDVAMGAAVGLTLELAAWAAFSALDLRFLLPGWPLVVVAVFLTRRLRRHWRPAYPDRPSAAWSWSLAAIVVFWTLYLYVVFLARNPVVPTSEQTMQYLDLSYQLSLAGEAKNHLPLHVPQVAGEPLNYHWFAYAHMAMASLVGGADLAAVSLRFAIPALCALTIVLTAVVGARVSRKPWVGVVAAALFFTVGEFNFTDPVTMPFGTQATFVIWHGMSMIYSWALLVALIGVLVPIITGEWRSWRGYLLAALLIAASSGAKASSLPVVLAALLLVAVAQLVRTKRIPWPVVLLGLLAAAGQFFATAVLYRFQTYATDVNVFGSLAVFAGPPAGEQRGWWEQATIAVGVFVAFLLNMQLRQAGIIPLLWRQRLRLEPAQWLLLGGALGGVAAYLLVRQLSDGQQYFARAGFAFGVLLSAWGFVDVFERARLSARARWYLGAFAAFLAVATVLAQLADAGRQTGSSPFAPVTPILKWSFFLLLCGVAGALGWYAARGSRPEMRGRGGLVVLTAILVVGAPGLVMDMVKSARSPNGGAYYNTAMPRSRVLAARWVRDHSSPGDVLATNVHCLPVKYVGQCDPRTFWLSAYAERRVLVEGWTFAPRIAGDALKPFWDQELLARNDRAFTEPTHDDLAALKADGVRWLVADSRSGQVSPELAEYADLRHTEGQISVYELR</sequence>
<gene>
    <name evidence="2" type="ORF">ACFOZ4_39085</name>
</gene>
<evidence type="ECO:0000313" key="2">
    <source>
        <dbReference type="EMBL" id="MFC4136647.1"/>
    </source>
</evidence>
<accession>A0ABV8M203</accession>
<feature type="transmembrane region" description="Helical" evidence="1">
    <location>
        <begin position="536"/>
        <end position="554"/>
    </location>
</feature>
<evidence type="ECO:0000313" key="3">
    <source>
        <dbReference type="Proteomes" id="UP001595816"/>
    </source>
</evidence>
<feature type="transmembrane region" description="Helical" evidence="1">
    <location>
        <begin position="497"/>
        <end position="516"/>
    </location>
</feature>
<feature type="transmembrane region" description="Helical" evidence="1">
    <location>
        <begin position="351"/>
        <end position="372"/>
    </location>
</feature>
<feature type="transmembrane region" description="Helical" evidence="1">
    <location>
        <begin position="34"/>
        <end position="54"/>
    </location>
</feature>
<organism evidence="2 3">
    <name type="scientific">Hamadaea flava</name>
    <dbReference type="NCBI Taxonomy" id="1742688"/>
    <lineage>
        <taxon>Bacteria</taxon>
        <taxon>Bacillati</taxon>
        <taxon>Actinomycetota</taxon>
        <taxon>Actinomycetes</taxon>
        <taxon>Micromonosporales</taxon>
        <taxon>Micromonosporaceae</taxon>
        <taxon>Hamadaea</taxon>
    </lineage>
</organism>
<feature type="transmembrane region" description="Helical" evidence="1">
    <location>
        <begin position="310"/>
        <end position="339"/>
    </location>
</feature>
<feature type="transmembrane region" description="Helical" evidence="1">
    <location>
        <begin position="88"/>
        <end position="105"/>
    </location>
</feature>
<feature type="transmembrane region" description="Helical" evidence="1">
    <location>
        <begin position="240"/>
        <end position="258"/>
    </location>
</feature>
<dbReference type="EMBL" id="JBHSAY010000033">
    <property type="protein sequence ID" value="MFC4136647.1"/>
    <property type="molecule type" value="Genomic_DNA"/>
</dbReference>